<evidence type="ECO:0000256" key="1">
    <source>
        <dbReference type="ARBA" id="ARBA00010652"/>
    </source>
</evidence>
<dbReference type="Pfam" id="PF12484">
    <property type="entry name" value="PPE-SVP"/>
    <property type="match status" value="1"/>
</dbReference>
<proteinExistence type="inferred from homology"/>
<feature type="region of interest" description="Disordered" evidence="2">
    <location>
        <begin position="326"/>
        <end position="351"/>
    </location>
</feature>
<name>A0ABS5RKM1_9MYCO</name>
<dbReference type="InterPro" id="IPR038332">
    <property type="entry name" value="PPE_sf"/>
</dbReference>
<dbReference type="Proteomes" id="UP001519535">
    <property type="component" value="Unassembled WGS sequence"/>
</dbReference>
<dbReference type="SUPFAM" id="SSF140459">
    <property type="entry name" value="PE/PPE dimer-like"/>
    <property type="match status" value="1"/>
</dbReference>
<gene>
    <name evidence="6" type="ORF">KIH27_14715</name>
</gene>
<evidence type="ECO:0000259" key="3">
    <source>
        <dbReference type="Pfam" id="PF00823"/>
    </source>
</evidence>
<dbReference type="InterPro" id="IPR022171">
    <property type="entry name" value="PPE_C"/>
</dbReference>
<comment type="caution">
    <text evidence="6">The sequence shown here is derived from an EMBL/GenBank/DDBJ whole genome shotgun (WGS) entry which is preliminary data.</text>
</comment>
<dbReference type="PANTHER" id="PTHR46766">
    <property type="entry name" value="GLUTAMINE-RICH PROTEIN 2"/>
    <property type="match status" value="1"/>
</dbReference>
<feature type="domain" description="PPE family C-terminal" evidence="5">
    <location>
        <begin position="258"/>
        <end position="327"/>
    </location>
</feature>
<dbReference type="Pfam" id="PF00823">
    <property type="entry name" value="PPE"/>
    <property type="match status" value="1"/>
</dbReference>
<reference evidence="6 7" key="1">
    <citation type="submission" date="2021-05" db="EMBL/GenBank/DDBJ databases">
        <title>Mycobacterium acidophilum sp. nov., an extremely acid-tolerant member of the genus Mycobacterium.</title>
        <authorList>
            <person name="Xia J."/>
        </authorList>
    </citation>
    <scope>NUCLEOTIDE SEQUENCE [LARGE SCALE GENOMIC DNA]</scope>
    <source>
        <strain evidence="6 7">M1</strain>
    </source>
</reference>
<dbReference type="Pfam" id="PF09851">
    <property type="entry name" value="SHOCT"/>
    <property type="match status" value="1"/>
</dbReference>
<organism evidence="6 7">
    <name type="scientific">Mycolicibacter acidiphilus</name>
    <dbReference type="NCBI Taxonomy" id="2835306"/>
    <lineage>
        <taxon>Bacteria</taxon>
        <taxon>Bacillati</taxon>
        <taxon>Actinomycetota</taxon>
        <taxon>Actinomycetes</taxon>
        <taxon>Mycobacteriales</taxon>
        <taxon>Mycobacteriaceae</taxon>
        <taxon>Mycolicibacter</taxon>
    </lineage>
</organism>
<evidence type="ECO:0000313" key="7">
    <source>
        <dbReference type="Proteomes" id="UP001519535"/>
    </source>
</evidence>
<feature type="compositionally biased region" description="Basic and acidic residues" evidence="2">
    <location>
        <begin position="334"/>
        <end position="346"/>
    </location>
</feature>
<dbReference type="EMBL" id="JAHCLR010000031">
    <property type="protein sequence ID" value="MBS9534842.1"/>
    <property type="molecule type" value="Genomic_DNA"/>
</dbReference>
<dbReference type="RefSeq" id="WP_214093711.1">
    <property type="nucleotide sequence ID" value="NZ_JAHCLR010000031.1"/>
</dbReference>
<accession>A0ABS5RKM1</accession>
<keyword evidence="7" id="KW-1185">Reference proteome</keyword>
<dbReference type="InterPro" id="IPR000030">
    <property type="entry name" value="PPE_dom"/>
</dbReference>
<evidence type="ECO:0000256" key="2">
    <source>
        <dbReference type="SAM" id="MobiDB-lite"/>
    </source>
</evidence>
<dbReference type="InterPro" id="IPR018649">
    <property type="entry name" value="SHOCT"/>
</dbReference>
<dbReference type="PANTHER" id="PTHR46766:SF1">
    <property type="entry name" value="GLUTAMINE-RICH PROTEIN 2"/>
    <property type="match status" value="1"/>
</dbReference>
<comment type="similarity">
    <text evidence="1">Belongs to the mycobacterial PPE family.</text>
</comment>
<feature type="domain" description="PPE" evidence="3">
    <location>
        <begin position="2"/>
        <end position="162"/>
    </location>
</feature>
<evidence type="ECO:0000313" key="6">
    <source>
        <dbReference type="EMBL" id="MBS9534842.1"/>
    </source>
</evidence>
<feature type="domain" description="SHOCT" evidence="4">
    <location>
        <begin position="370"/>
        <end position="395"/>
    </location>
</feature>
<sequence>MDFALLPPEVNSGRMYAGAGAGPLLAASAAWDALAAELQTMGAAYDSALAELATGWSGPSAVRMASAAAPYAHWMHVTSEQAEHTAGQARAAVAAYESAFAMTVPPPVIAANRSLLMTLVATNFFGQNTAAIAATEAHYAQMWAQDATAMYTYAAGAAAATRLAPFSAPPKTTDSTPQHSVAAPAVGQAAGLLGTVLEVLTEPTVLVDFLGMGGDALGSFGVDLAGPFGFGLAGIGEIGEGLLPFEELSELAGAVAPSAAMGDGVLVGSLSVPQSWASSAPMMLRNATLPLSAAGTAGSGIAAAEAAVPFAEMAGAGLAGRASASLGSGVRAGEPTRRLAVPERKPTSPVDLPELPAVSAFGLLMGADVELRELAELRSAGILTDDEYAQQKRRLVNR</sequence>
<evidence type="ECO:0000259" key="4">
    <source>
        <dbReference type="Pfam" id="PF09851"/>
    </source>
</evidence>
<protein>
    <submittedName>
        <fullName evidence="6">PPE domain-containing protein</fullName>
    </submittedName>
</protein>
<evidence type="ECO:0000259" key="5">
    <source>
        <dbReference type="Pfam" id="PF12484"/>
    </source>
</evidence>
<dbReference type="Gene3D" id="1.20.1260.20">
    <property type="entry name" value="PPE superfamily"/>
    <property type="match status" value="1"/>
</dbReference>